<dbReference type="Proteomes" id="UP000027265">
    <property type="component" value="Unassembled WGS sequence"/>
</dbReference>
<feature type="region of interest" description="Disordered" evidence="1">
    <location>
        <begin position="1"/>
        <end position="46"/>
    </location>
</feature>
<gene>
    <name evidence="2" type="ORF">JAAARDRAFT_561428</name>
</gene>
<dbReference type="AlphaFoldDB" id="A0A067Q3P8"/>
<keyword evidence="3" id="KW-1185">Reference proteome</keyword>
<dbReference type="EMBL" id="KL197713">
    <property type="protein sequence ID" value="KDQ60775.1"/>
    <property type="molecule type" value="Genomic_DNA"/>
</dbReference>
<feature type="compositionally biased region" description="Low complexity" evidence="1">
    <location>
        <begin position="1"/>
        <end position="25"/>
    </location>
</feature>
<protein>
    <submittedName>
        <fullName evidence="2">Uncharacterized protein</fullName>
    </submittedName>
</protein>
<evidence type="ECO:0000313" key="3">
    <source>
        <dbReference type="Proteomes" id="UP000027265"/>
    </source>
</evidence>
<proteinExistence type="predicted"/>
<accession>A0A067Q3P8</accession>
<organism evidence="2 3">
    <name type="scientific">Jaapia argillacea MUCL 33604</name>
    <dbReference type="NCBI Taxonomy" id="933084"/>
    <lineage>
        <taxon>Eukaryota</taxon>
        <taxon>Fungi</taxon>
        <taxon>Dikarya</taxon>
        <taxon>Basidiomycota</taxon>
        <taxon>Agaricomycotina</taxon>
        <taxon>Agaricomycetes</taxon>
        <taxon>Agaricomycetidae</taxon>
        <taxon>Jaapiales</taxon>
        <taxon>Jaapiaceae</taxon>
        <taxon>Jaapia</taxon>
    </lineage>
</organism>
<sequence length="253" mass="26692">MPSLRRTISSPSLSRSARSAPYPSLGLTGANRVNGHVPRRTSGSETSTRRVLADIDWWKVMDGQRDLDQECSADDQQEVDVNSVDDVPVASPTDLQTRFGIDHLSSGIGAGVPLSPLTLTVGIETARSDELMPVAQFAALSISPITPGSAGHSASSSTESSPELPCAQLFAPSVDSVGIYLTSSMGGLPPMTVAPFPSLPRNRPRPNPLSGLRAFSLNDLDYASAGRFSDAAILTPSVTHFRAMDSGLVDVFN</sequence>
<dbReference type="HOGENOM" id="CLU_101465_0_0_1"/>
<name>A0A067Q3P8_9AGAM</name>
<evidence type="ECO:0000313" key="2">
    <source>
        <dbReference type="EMBL" id="KDQ60775.1"/>
    </source>
</evidence>
<dbReference type="OrthoDB" id="3236040at2759"/>
<dbReference type="InParanoid" id="A0A067Q3P8"/>
<reference evidence="3" key="1">
    <citation type="journal article" date="2014" name="Proc. Natl. Acad. Sci. U.S.A.">
        <title>Extensive sampling of basidiomycete genomes demonstrates inadequacy of the white-rot/brown-rot paradigm for wood decay fungi.</title>
        <authorList>
            <person name="Riley R."/>
            <person name="Salamov A.A."/>
            <person name="Brown D.W."/>
            <person name="Nagy L.G."/>
            <person name="Floudas D."/>
            <person name="Held B.W."/>
            <person name="Levasseur A."/>
            <person name="Lombard V."/>
            <person name="Morin E."/>
            <person name="Otillar R."/>
            <person name="Lindquist E.A."/>
            <person name="Sun H."/>
            <person name="LaButti K.M."/>
            <person name="Schmutz J."/>
            <person name="Jabbour D."/>
            <person name="Luo H."/>
            <person name="Baker S.E."/>
            <person name="Pisabarro A.G."/>
            <person name="Walton J.D."/>
            <person name="Blanchette R.A."/>
            <person name="Henrissat B."/>
            <person name="Martin F."/>
            <person name="Cullen D."/>
            <person name="Hibbett D.S."/>
            <person name="Grigoriev I.V."/>
        </authorList>
    </citation>
    <scope>NUCLEOTIDE SEQUENCE [LARGE SCALE GENOMIC DNA]</scope>
    <source>
        <strain evidence="3">MUCL 33604</strain>
    </source>
</reference>
<evidence type="ECO:0000256" key="1">
    <source>
        <dbReference type="SAM" id="MobiDB-lite"/>
    </source>
</evidence>